<feature type="transmembrane region" description="Helical" evidence="4">
    <location>
        <begin position="170"/>
        <end position="192"/>
    </location>
</feature>
<feature type="transmembrane region" description="Helical" evidence="4">
    <location>
        <begin position="85"/>
        <end position="103"/>
    </location>
</feature>
<dbReference type="PROSITE" id="PS50850">
    <property type="entry name" value="MFS"/>
    <property type="match status" value="1"/>
</dbReference>
<feature type="transmembrane region" description="Helical" evidence="4">
    <location>
        <begin position="224"/>
        <end position="246"/>
    </location>
</feature>
<organism evidence="6 7">
    <name type="scientific">Zestomonas carbonaria</name>
    <dbReference type="NCBI Taxonomy" id="2762745"/>
    <lineage>
        <taxon>Bacteria</taxon>
        <taxon>Pseudomonadati</taxon>
        <taxon>Pseudomonadota</taxon>
        <taxon>Gammaproteobacteria</taxon>
        <taxon>Pseudomonadales</taxon>
        <taxon>Pseudomonadaceae</taxon>
        <taxon>Zestomonas</taxon>
    </lineage>
</organism>
<dbReference type="AlphaFoldDB" id="A0A7U7EJ08"/>
<evidence type="ECO:0000256" key="4">
    <source>
        <dbReference type="SAM" id="Phobius"/>
    </source>
</evidence>
<feature type="transmembrane region" description="Helical" evidence="4">
    <location>
        <begin position="145"/>
        <end position="164"/>
    </location>
</feature>
<comment type="caution">
    <text evidence="6">The sequence shown here is derived from an EMBL/GenBank/DDBJ whole genome shotgun (WGS) entry which is preliminary data.</text>
</comment>
<feature type="domain" description="Major facilitator superfamily (MFS) profile" evidence="5">
    <location>
        <begin position="16"/>
        <end position="402"/>
    </location>
</feature>
<dbReference type="InterPro" id="IPR020846">
    <property type="entry name" value="MFS_dom"/>
</dbReference>
<feature type="transmembrane region" description="Helical" evidence="4">
    <location>
        <begin position="54"/>
        <end position="73"/>
    </location>
</feature>
<dbReference type="CDD" id="cd17355">
    <property type="entry name" value="MFS_YcxA_like"/>
    <property type="match status" value="1"/>
</dbReference>
<sequence>MTTTTPHRSAPWLKRAWVLVLAGGIVMGLALGVRHVQGLFLLPITLDRGWSREVFAMAMAIQNLMWGLFQPFTGMLADRFGSAKVIFGGLFFYAVGLFFMAHAATPAAFVWSAGLCIGLALSGTTFGVVYGALSRLVSPERRSWALGLAGALGGFGQFAMVPATQGLIGGWGWSSALVAMSILMALVLPLAFPLREPARTAQPGVADMPILEAVREAFGHRGFWLLNLGFLACGFQLAFIATHLPAYLLDNGMRPADGVAALAIIALANIAGTYWCGQMGDWYRRKYLLSAIYLGRAAAMGLFLLLPISTWSLYLFAAAMGFLWLGTVPLTTGLLSQVFGVRYIGTLFGFVFFGHQLGSFLGVWLGGRVFDATHSYDLIWLGAIGLGILSAALHWPIDDREIQRAMPAMAHT</sequence>
<feature type="transmembrane region" description="Helical" evidence="4">
    <location>
        <begin position="378"/>
        <end position="397"/>
    </location>
</feature>
<dbReference type="SUPFAM" id="SSF103473">
    <property type="entry name" value="MFS general substrate transporter"/>
    <property type="match status" value="1"/>
</dbReference>
<evidence type="ECO:0000259" key="5">
    <source>
        <dbReference type="PROSITE" id="PS50850"/>
    </source>
</evidence>
<evidence type="ECO:0000256" key="3">
    <source>
        <dbReference type="ARBA" id="ARBA00023136"/>
    </source>
</evidence>
<protein>
    <submittedName>
        <fullName evidence="6">L-lactate transporter</fullName>
    </submittedName>
</protein>
<dbReference type="EMBL" id="CAJFCI010000013">
    <property type="protein sequence ID" value="CAD5105953.1"/>
    <property type="molecule type" value="Genomic_DNA"/>
</dbReference>
<accession>A0A7U7EJ08</accession>
<feature type="transmembrane region" description="Helical" evidence="4">
    <location>
        <begin position="109"/>
        <end position="133"/>
    </location>
</feature>
<dbReference type="InterPro" id="IPR036259">
    <property type="entry name" value="MFS_trans_sf"/>
</dbReference>
<keyword evidence="2 4" id="KW-1133">Transmembrane helix</keyword>
<feature type="transmembrane region" description="Helical" evidence="4">
    <location>
        <begin position="288"/>
        <end position="308"/>
    </location>
</feature>
<evidence type="ECO:0000256" key="2">
    <source>
        <dbReference type="ARBA" id="ARBA00022989"/>
    </source>
</evidence>
<name>A0A7U7EJ08_9GAMM</name>
<dbReference type="Proteomes" id="UP000583387">
    <property type="component" value="Unassembled WGS sequence"/>
</dbReference>
<dbReference type="RefSeq" id="WP_235978855.1">
    <property type="nucleotide sequence ID" value="NZ_CAJFCI010000013.1"/>
</dbReference>
<proteinExistence type="predicted"/>
<gene>
    <name evidence="6" type="ORF">PSEWESI4_00212</name>
</gene>
<dbReference type="PANTHER" id="PTHR11360:SF284">
    <property type="entry name" value="EG:103B4.3 PROTEIN-RELATED"/>
    <property type="match status" value="1"/>
</dbReference>
<dbReference type="Gene3D" id="1.20.1250.20">
    <property type="entry name" value="MFS general substrate transporter like domains"/>
    <property type="match status" value="1"/>
</dbReference>
<keyword evidence="3 4" id="KW-0472">Membrane</keyword>
<feature type="transmembrane region" description="Helical" evidence="4">
    <location>
        <begin position="314"/>
        <end position="335"/>
    </location>
</feature>
<dbReference type="Pfam" id="PF07690">
    <property type="entry name" value="MFS_1"/>
    <property type="match status" value="1"/>
</dbReference>
<dbReference type="InterPro" id="IPR011701">
    <property type="entry name" value="MFS"/>
</dbReference>
<feature type="transmembrane region" description="Helical" evidence="4">
    <location>
        <begin position="258"/>
        <end position="276"/>
    </location>
</feature>
<dbReference type="InterPro" id="IPR050327">
    <property type="entry name" value="Proton-linked_MCT"/>
</dbReference>
<dbReference type="PANTHER" id="PTHR11360">
    <property type="entry name" value="MONOCARBOXYLATE TRANSPORTER"/>
    <property type="match status" value="1"/>
</dbReference>
<reference evidence="6 7" key="1">
    <citation type="submission" date="2020-08" db="EMBL/GenBank/DDBJ databases">
        <authorList>
            <person name="Criscuolo A."/>
        </authorList>
    </citation>
    <scope>NUCLEOTIDE SEQUENCE [LARGE SCALE GENOMIC DNA]</scope>
    <source>
        <strain evidence="6">CIP111764</strain>
    </source>
</reference>
<evidence type="ECO:0000313" key="6">
    <source>
        <dbReference type="EMBL" id="CAD5105953.1"/>
    </source>
</evidence>
<feature type="transmembrane region" description="Helical" evidence="4">
    <location>
        <begin position="12"/>
        <end position="34"/>
    </location>
</feature>
<dbReference type="GO" id="GO:0022857">
    <property type="term" value="F:transmembrane transporter activity"/>
    <property type="evidence" value="ECO:0007669"/>
    <property type="project" value="InterPro"/>
</dbReference>
<keyword evidence="1 4" id="KW-0812">Transmembrane</keyword>
<keyword evidence="7" id="KW-1185">Reference proteome</keyword>
<feature type="transmembrane region" description="Helical" evidence="4">
    <location>
        <begin position="347"/>
        <end position="366"/>
    </location>
</feature>
<evidence type="ECO:0000313" key="7">
    <source>
        <dbReference type="Proteomes" id="UP000583387"/>
    </source>
</evidence>
<evidence type="ECO:0000256" key="1">
    <source>
        <dbReference type="ARBA" id="ARBA00022692"/>
    </source>
</evidence>